<evidence type="ECO:0000313" key="8">
    <source>
        <dbReference type="EMBL" id="SHF03068.1"/>
    </source>
</evidence>
<feature type="transmembrane region" description="Helical" evidence="6">
    <location>
        <begin position="107"/>
        <end position="126"/>
    </location>
</feature>
<dbReference type="Pfam" id="PF02588">
    <property type="entry name" value="YitT_membrane"/>
    <property type="match status" value="1"/>
</dbReference>
<feature type="domain" description="DUF2179" evidence="7">
    <location>
        <begin position="221"/>
        <end position="275"/>
    </location>
</feature>
<dbReference type="AlphaFoldDB" id="A0A1M4YBT3"/>
<dbReference type="InterPro" id="IPR003740">
    <property type="entry name" value="YitT"/>
</dbReference>
<feature type="transmembrane region" description="Helical" evidence="6">
    <location>
        <begin position="146"/>
        <end position="167"/>
    </location>
</feature>
<feature type="transmembrane region" description="Helical" evidence="6">
    <location>
        <begin position="46"/>
        <end position="72"/>
    </location>
</feature>
<evidence type="ECO:0000313" key="9">
    <source>
        <dbReference type="Proteomes" id="UP000184114"/>
    </source>
</evidence>
<evidence type="ECO:0000256" key="1">
    <source>
        <dbReference type="ARBA" id="ARBA00004651"/>
    </source>
</evidence>
<dbReference type="InterPro" id="IPR015867">
    <property type="entry name" value="N-reg_PII/ATP_PRibTrfase_C"/>
</dbReference>
<reference evidence="9" key="1">
    <citation type="submission" date="2016-11" db="EMBL/GenBank/DDBJ databases">
        <authorList>
            <person name="Varghese N."/>
            <person name="Submissions S."/>
        </authorList>
    </citation>
    <scope>NUCLEOTIDE SEQUENCE [LARGE SCALE GENOMIC DNA]</scope>
    <source>
        <strain evidence="9">DSM 18095</strain>
    </source>
</reference>
<dbReference type="GeneID" id="90995857"/>
<dbReference type="Pfam" id="PF10035">
    <property type="entry name" value="DUF2179"/>
    <property type="match status" value="1"/>
</dbReference>
<dbReference type="InterPro" id="IPR051461">
    <property type="entry name" value="UPF0750_membrane"/>
</dbReference>
<dbReference type="PANTHER" id="PTHR33545">
    <property type="entry name" value="UPF0750 MEMBRANE PROTEIN YITT-RELATED"/>
    <property type="match status" value="1"/>
</dbReference>
<evidence type="ECO:0000256" key="5">
    <source>
        <dbReference type="ARBA" id="ARBA00023136"/>
    </source>
</evidence>
<dbReference type="PANTHER" id="PTHR33545:SF9">
    <property type="entry name" value="UPF0750 MEMBRANE PROTEIN YITE"/>
    <property type="match status" value="1"/>
</dbReference>
<protein>
    <submittedName>
        <fullName evidence="8">Uncharacterized membrane-anchored protein YitT, contains DUF161 and DUF2179 domains</fullName>
    </submittedName>
</protein>
<comment type="subcellular location">
    <subcellularLocation>
        <location evidence="1">Cell membrane</location>
        <topology evidence="1">Multi-pass membrane protein</topology>
    </subcellularLocation>
</comment>
<evidence type="ECO:0000256" key="4">
    <source>
        <dbReference type="ARBA" id="ARBA00022989"/>
    </source>
</evidence>
<sequence>MREKLKEYVFITIGMIMVALGLYFFLMPEKLAIGGANGLAIVINNWIPILSIGTIMIIVNIILFAIGFLIVGTSFGFKTIYASIGTSVIVSFLEKTIPIRQPLVEDIILQLIFGVFISAIGIGIVFNQNASTGGTDVIAKIMNKFFGIELGKGVLISDFAITIMAGFTFGPKLGMYSLLGVILNGIVIDWTIEGISLCKEVNIISEYSNDIKEYIINNLERGATLYSAKGAYTGNKKDIVVTVVDRRDFIKLKNYIKRIDKNAFITVSNVYEVLGDGFKNIEE</sequence>
<evidence type="ECO:0000256" key="2">
    <source>
        <dbReference type="ARBA" id="ARBA00022475"/>
    </source>
</evidence>
<evidence type="ECO:0000259" key="7">
    <source>
        <dbReference type="Pfam" id="PF10035"/>
    </source>
</evidence>
<proteinExistence type="predicted"/>
<dbReference type="PIRSF" id="PIRSF006483">
    <property type="entry name" value="Membrane_protein_YitT"/>
    <property type="match status" value="1"/>
</dbReference>
<dbReference type="STRING" id="1123404.SAMN02745784_02585"/>
<feature type="transmembrane region" description="Helical" evidence="6">
    <location>
        <begin position="79"/>
        <end position="95"/>
    </location>
</feature>
<dbReference type="RefSeq" id="WP_234950048.1">
    <property type="nucleotide sequence ID" value="NZ_FQTY01000016.1"/>
</dbReference>
<keyword evidence="4 6" id="KW-1133">Transmembrane helix</keyword>
<dbReference type="CDD" id="cd16380">
    <property type="entry name" value="YitT_C"/>
    <property type="match status" value="1"/>
</dbReference>
<evidence type="ECO:0000256" key="6">
    <source>
        <dbReference type="SAM" id="Phobius"/>
    </source>
</evidence>
<keyword evidence="5 6" id="KW-0472">Membrane</keyword>
<gene>
    <name evidence="8" type="ORF">SAMN02745784_02585</name>
</gene>
<keyword evidence="2" id="KW-1003">Cell membrane</keyword>
<organism evidence="8 9">
    <name type="scientific">Tissierella praeacuta DSM 18095</name>
    <dbReference type="NCBI Taxonomy" id="1123404"/>
    <lineage>
        <taxon>Bacteria</taxon>
        <taxon>Bacillati</taxon>
        <taxon>Bacillota</taxon>
        <taxon>Tissierellia</taxon>
        <taxon>Tissierellales</taxon>
        <taxon>Tissierellaceae</taxon>
        <taxon>Tissierella</taxon>
    </lineage>
</organism>
<name>A0A1M4YBT3_9FIRM</name>
<accession>A0A1M4YBT3</accession>
<dbReference type="InterPro" id="IPR019264">
    <property type="entry name" value="DUF2179"/>
</dbReference>
<keyword evidence="3 6" id="KW-0812">Transmembrane</keyword>
<feature type="transmembrane region" description="Helical" evidence="6">
    <location>
        <begin position="7"/>
        <end position="26"/>
    </location>
</feature>
<dbReference type="GO" id="GO:0005886">
    <property type="term" value="C:plasma membrane"/>
    <property type="evidence" value="ECO:0007669"/>
    <property type="project" value="UniProtKB-SubCell"/>
</dbReference>
<evidence type="ECO:0000256" key="3">
    <source>
        <dbReference type="ARBA" id="ARBA00022692"/>
    </source>
</evidence>
<keyword evidence="9" id="KW-1185">Reference proteome</keyword>
<dbReference type="EMBL" id="FQTY01000016">
    <property type="protein sequence ID" value="SHF03068.1"/>
    <property type="molecule type" value="Genomic_DNA"/>
</dbReference>
<dbReference type="Proteomes" id="UP000184114">
    <property type="component" value="Unassembled WGS sequence"/>
</dbReference>
<dbReference type="Gene3D" id="3.30.70.120">
    <property type="match status" value="1"/>
</dbReference>